<comment type="caution">
    <text evidence="2">The sequence shown here is derived from an EMBL/GenBank/DDBJ whole genome shotgun (WGS) entry which is preliminary data.</text>
</comment>
<protein>
    <submittedName>
        <fullName evidence="2">Uncharacterized protein</fullName>
    </submittedName>
</protein>
<feature type="compositionally biased region" description="Basic and acidic residues" evidence="1">
    <location>
        <begin position="37"/>
        <end position="49"/>
    </location>
</feature>
<dbReference type="Proteomes" id="UP001157418">
    <property type="component" value="Unassembled WGS sequence"/>
</dbReference>
<keyword evidence="3" id="KW-1185">Reference proteome</keyword>
<organism evidence="2 3">
    <name type="scientific">Lactuca virosa</name>
    <dbReference type="NCBI Taxonomy" id="75947"/>
    <lineage>
        <taxon>Eukaryota</taxon>
        <taxon>Viridiplantae</taxon>
        <taxon>Streptophyta</taxon>
        <taxon>Embryophyta</taxon>
        <taxon>Tracheophyta</taxon>
        <taxon>Spermatophyta</taxon>
        <taxon>Magnoliopsida</taxon>
        <taxon>eudicotyledons</taxon>
        <taxon>Gunneridae</taxon>
        <taxon>Pentapetalae</taxon>
        <taxon>asterids</taxon>
        <taxon>campanulids</taxon>
        <taxon>Asterales</taxon>
        <taxon>Asteraceae</taxon>
        <taxon>Cichorioideae</taxon>
        <taxon>Cichorieae</taxon>
        <taxon>Lactucinae</taxon>
        <taxon>Lactuca</taxon>
    </lineage>
</organism>
<feature type="region of interest" description="Disordered" evidence="1">
    <location>
        <begin position="19"/>
        <end position="51"/>
    </location>
</feature>
<evidence type="ECO:0000256" key="1">
    <source>
        <dbReference type="SAM" id="MobiDB-lite"/>
    </source>
</evidence>
<dbReference type="AlphaFoldDB" id="A0AAU9N986"/>
<name>A0AAU9N986_9ASTR</name>
<dbReference type="EMBL" id="CAKMRJ010003691">
    <property type="protein sequence ID" value="CAH1434561.1"/>
    <property type="molecule type" value="Genomic_DNA"/>
</dbReference>
<reference evidence="2 3" key="1">
    <citation type="submission" date="2022-01" db="EMBL/GenBank/DDBJ databases">
        <authorList>
            <person name="Xiong W."/>
            <person name="Schranz E."/>
        </authorList>
    </citation>
    <scope>NUCLEOTIDE SEQUENCE [LARGE SCALE GENOMIC DNA]</scope>
</reference>
<gene>
    <name evidence="2" type="ORF">LVIROSA_LOCUS21073</name>
</gene>
<evidence type="ECO:0000313" key="3">
    <source>
        <dbReference type="Proteomes" id="UP001157418"/>
    </source>
</evidence>
<evidence type="ECO:0000313" key="2">
    <source>
        <dbReference type="EMBL" id="CAH1434561.1"/>
    </source>
</evidence>
<proteinExistence type="predicted"/>
<sequence length="210" mass="24519">MNVGNQGITVGGRKLKLPKKINNGKAKENDNSDDDFVERKNNIDTEKKDNKMKRKRVEKIVKDKKVNVKGKKVIGYEETMGSCRISFIEKLIKCKDVSSINWCEYIVNCLEKSKNKWRPNDKNCYFTGPLAFLMMACAHRVICEDVNLQRYSPFITEIDLEHLRILEEYEVSKGIFGNLCLRENVEGVFYDEMMIQEIDRLRRVVELLKV</sequence>
<accession>A0AAU9N986</accession>